<comment type="caution">
    <text evidence="2">The sequence shown here is derived from an EMBL/GenBank/DDBJ whole genome shotgun (WGS) entry which is preliminary data.</text>
</comment>
<accession>A0ABV6GJC1</accession>
<evidence type="ECO:0000313" key="3">
    <source>
        <dbReference type="Proteomes" id="UP001589854"/>
    </source>
</evidence>
<dbReference type="Proteomes" id="UP001589854">
    <property type="component" value="Unassembled WGS sequence"/>
</dbReference>
<dbReference type="RefSeq" id="WP_378936294.1">
    <property type="nucleotide sequence ID" value="NZ_JBHLVO010000017.1"/>
</dbReference>
<protein>
    <submittedName>
        <fullName evidence="2">Transposase</fullName>
    </submittedName>
</protein>
<gene>
    <name evidence="2" type="ORF">ACFFIX_17545</name>
</gene>
<keyword evidence="3" id="KW-1185">Reference proteome</keyword>
<proteinExistence type="predicted"/>
<organism evidence="2 3">
    <name type="scientific">Metabacillus herbersteinensis</name>
    <dbReference type="NCBI Taxonomy" id="283816"/>
    <lineage>
        <taxon>Bacteria</taxon>
        <taxon>Bacillati</taxon>
        <taxon>Bacillota</taxon>
        <taxon>Bacilli</taxon>
        <taxon>Bacillales</taxon>
        <taxon>Bacillaceae</taxon>
        <taxon>Metabacillus</taxon>
    </lineage>
</organism>
<evidence type="ECO:0000259" key="1">
    <source>
        <dbReference type="Pfam" id="PF13276"/>
    </source>
</evidence>
<name>A0ABV6GJC1_9BACI</name>
<reference evidence="2 3" key="1">
    <citation type="submission" date="2024-09" db="EMBL/GenBank/DDBJ databases">
        <authorList>
            <person name="Sun Q."/>
            <person name="Mori K."/>
        </authorList>
    </citation>
    <scope>NUCLEOTIDE SEQUENCE [LARGE SCALE GENOMIC DNA]</scope>
    <source>
        <strain evidence="2 3">CCM 7228</strain>
    </source>
</reference>
<evidence type="ECO:0000313" key="2">
    <source>
        <dbReference type="EMBL" id="MFC0273219.1"/>
    </source>
</evidence>
<dbReference type="EMBL" id="JBHLVO010000017">
    <property type="protein sequence ID" value="MFC0273219.1"/>
    <property type="molecule type" value="Genomic_DNA"/>
</dbReference>
<feature type="domain" description="HTH-like" evidence="1">
    <location>
        <begin position="49"/>
        <end position="101"/>
    </location>
</feature>
<dbReference type="InterPro" id="IPR025948">
    <property type="entry name" value="HTH-like_dom"/>
</dbReference>
<sequence length="106" mass="12458">MAEILEVNRSLYYYHQTAETEENDSIKRGRPMPGYSVTKPGIQVPDEQIEEFLMEAVEGEEGMYGYRKLTNYLRIEHQLIISPKKVYRLCDELNILLPKRKTISFT</sequence>
<dbReference type="Pfam" id="PF13276">
    <property type="entry name" value="HTH_21"/>
    <property type="match status" value="1"/>
</dbReference>